<protein>
    <submittedName>
        <fullName evidence="1">Uncharacterized protein</fullName>
    </submittedName>
</protein>
<proteinExistence type="predicted"/>
<dbReference type="KEGG" id="ccjz:ccrud_14005"/>
<dbReference type="RefSeq" id="WP_066570098.1">
    <property type="nucleotide sequence ID" value="NZ_CP015623.1"/>
</dbReference>
<name>A0A172QXS9_9CORY</name>
<dbReference type="AlphaFoldDB" id="A0A172QXS9"/>
<keyword evidence="2" id="KW-1185">Reference proteome</keyword>
<sequence length="124" mass="14150">MTTPTPQQILGAARLVDVSVKTMPLPRAIAAAQRHYNQRGDNKTATNESDQHFLERITVNYLRHVCSHYDDHRDFLRTITDKTTRNAAGAIIKGRQLAEIAHHYPALAEEAKRQATWEDNKPHR</sequence>
<accession>A0A172QXS9</accession>
<evidence type="ECO:0000313" key="2">
    <source>
        <dbReference type="Proteomes" id="UP000076929"/>
    </source>
</evidence>
<geneLocation type="plasmid" evidence="1 2">
    <name>pCRULAC1</name>
</geneLocation>
<organism evidence="1 2">
    <name type="scientific">Corynebacterium crudilactis</name>
    <dbReference type="NCBI Taxonomy" id="1652495"/>
    <lineage>
        <taxon>Bacteria</taxon>
        <taxon>Bacillati</taxon>
        <taxon>Actinomycetota</taxon>
        <taxon>Actinomycetes</taxon>
        <taxon>Mycobacteriales</taxon>
        <taxon>Corynebacteriaceae</taxon>
        <taxon>Corynebacterium</taxon>
    </lineage>
</organism>
<reference evidence="1 2" key="1">
    <citation type="submission" date="2016-05" db="EMBL/GenBank/DDBJ databases">
        <title>Complete genome sequence of Corynebacterium crudilactis, a new Corynebacterium species isolated from raw cow's milk.</title>
        <authorList>
            <person name="Christian R."/>
            <person name="Zimmermann J."/>
            <person name="Lipski A."/>
            <person name="Kalinowski J."/>
        </authorList>
    </citation>
    <scope>NUCLEOTIDE SEQUENCE [LARGE SCALE GENOMIC DNA]</scope>
    <source>
        <strain evidence="1 2">JZ16</strain>
        <plasmid evidence="1 2">pCRULAC1</plasmid>
    </source>
</reference>
<dbReference type="Proteomes" id="UP000076929">
    <property type="component" value="Plasmid pCRULAC1"/>
</dbReference>
<keyword evidence="1" id="KW-0614">Plasmid</keyword>
<gene>
    <name evidence="1" type="ORF">ccrud_14005</name>
</gene>
<dbReference type="OrthoDB" id="4774601at2"/>
<evidence type="ECO:0000313" key="1">
    <source>
        <dbReference type="EMBL" id="ANE05450.1"/>
    </source>
</evidence>
<dbReference type="EMBL" id="CP015623">
    <property type="protein sequence ID" value="ANE05450.1"/>
    <property type="molecule type" value="Genomic_DNA"/>
</dbReference>